<evidence type="ECO:0000313" key="1">
    <source>
        <dbReference type="EMBL" id="SLM64213.1"/>
    </source>
</evidence>
<sequence length="43" mass="5128">MTFSQNQYRAKSEIFVFYLTPDKLIRGYINLMMSVFFDNEGVL</sequence>
<protein>
    <submittedName>
        <fullName evidence="1">Uncharacterized protein</fullName>
    </submittedName>
</protein>
<gene>
    <name evidence="1" type="ORF">DAQ1742_03405</name>
</gene>
<evidence type="ECO:0000313" key="2">
    <source>
        <dbReference type="Proteomes" id="UP000294820"/>
    </source>
</evidence>
<dbReference type="KEGG" id="daq:DAQ1742_03405"/>
<dbReference type="EMBL" id="LT615367">
    <property type="protein sequence ID" value="SLM64213.1"/>
    <property type="molecule type" value="Genomic_DNA"/>
</dbReference>
<keyword evidence="2" id="KW-1185">Reference proteome</keyword>
<name>A0A375ADN7_9GAMM</name>
<organism evidence="1 2">
    <name type="scientific">Dickeya aquatica</name>
    <dbReference type="NCBI Taxonomy" id="1401087"/>
    <lineage>
        <taxon>Bacteria</taxon>
        <taxon>Pseudomonadati</taxon>
        <taxon>Pseudomonadota</taxon>
        <taxon>Gammaproteobacteria</taxon>
        <taxon>Enterobacterales</taxon>
        <taxon>Pectobacteriaceae</taxon>
        <taxon>Dickeya</taxon>
    </lineage>
</organism>
<dbReference type="AlphaFoldDB" id="A0A375ADN7"/>
<reference evidence="1 2" key="1">
    <citation type="submission" date="2016-09" db="EMBL/GenBank/DDBJ databases">
        <authorList>
            <person name="Reverchon S."/>
            <person name="Nasser W."/>
            <person name="Leonard S."/>
            <person name="Brochier C."/>
            <person name="Duprey A."/>
        </authorList>
    </citation>
    <scope>NUCLEOTIDE SEQUENCE [LARGE SCALE GENOMIC DNA]</scope>
    <source>
        <strain evidence="1 2">174/2</strain>
    </source>
</reference>
<accession>A0A375ADN7</accession>
<dbReference type="Proteomes" id="UP000294820">
    <property type="component" value="Chromosome 1"/>
</dbReference>
<proteinExistence type="predicted"/>